<dbReference type="RefSeq" id="XP_035349257.1">
    <property type="nucleotide sequence ID" value="XM_035493364.1"/>
</dbReference>
<dbReference type="AlphaFoldDB" id="A0A7H8REY1"/>
<evidence type="ECO:0000313" key="9">
    <source>
        <dbReference type="Proteomes" id="UP000509510"/>
    </source>
</evidence>
<dbReference type="GeneID" id="55997732"/>
<dbReference type="KEGG" id="trg:TRUGW13939_10251"/>
<dbReference type="OrthoDB" id="2849215at2759"/>
<name>A0A7H8REY1_TALRU</name>
<evidence type="ECO:0000256" key="4">
    <source>
        <dbReference type="ARBA" id="ARBA00022692"/>
    </source>
</evidence>
<evidence type="ECO:0008006" key="10">
    <source>
        <dbReference type="Google" id="ProtNLM"/>
    </source>
</evidence>
<evidence type="ECO:0000313" key="8">
    <source>
        <dbReference type="EMBL" id="QKX63083.1"/>
    </source>
</evidence>
<evidence type="ECO:0000256" key="1">
    <source>
        <dbReference type="ARBA" id="ARBA00004370"/>
    </source>
</evidence>
<dbReference type="InterPro" id="IPR029044">
    <property type="entry name" value="Nucleotide-diphossugar_trans"/>
</dbReference>
<dbReference type="GO" id="GO:0016757">
    <property type="term" value="F:glycosyltransferase activity"/>
    <property type="evidence" value="ECO:0007669"/>
    <property type="project" value="UniProtKB-KW"/>
</dbReference>
<dbReference type="Gene3D" id="3.90.550.10">
    <property type="entry name" value="Spore Coat Polysaccharide Biosynthesis Protein SpsA, Chain A"/>
    <property type="match status" value="1"/>
</dbReference>
<keyword evidence="2" id="KW-0328">Glycosyltransferase</keyword>
<keyword evidence="6" id="KW-0472">Membrane</keyword>
<dbReference type="Proteomes" id="UP000509510">
    <property type="component" value="Chromosome V"/>
</dbReference>
<keyword evidence="5" id="KW-1133">Transmembrane helix</keyword>
<evidence type="ECO:0000256" key="7">
    <source>
        <dbReference type="ARBA" id="ARBA00023180"/>
    </source>
</evidence>
<dbReference type="EMBL" id="CP055902">
    <property type="protein sequence ID" value="QKX63083.1"/>
    <property type="molecule type" value="Genomic_DNA"/>
</dbReference>
<keyword evidence="4" id="KW-0812">Transmembrane</keyword>
<sequence>MVAFWVFYKPTEIPESPTLTPDDVTVIIPTVDPNNKDFEECLRTCLANSPRELIIVVGRRQLLDEAENAVAKFRTDGCKSTISVTFTESPNKRHQVIRAVELVKTPILVLLDDHVFWPSPNFLRSVLAPLEDPKVGGVGTNKRVRRTETGFTTKSFWNMIGALYLERNNFNAGATNAVDGGMSCISGRTSVHRTQVLQQKEFMEGFKNERFFFGIFGPLNADDDKYITRYYVRKGYTVKFQICEDALIETTLGEYPKYLSQCLRWARTTWRSNSASLFTDRSVWKAQPWCVYAVHLTSFVNFSLFYDAALLYSYSHSSYCHTLGGSLKYLVLWILAGKTAKSIPHFVKEPRDLIFLPGYYAFTYFHSLIKLYALFTFPDTNWSGRQL</sequence>
<dbReference type="PANTHER" id="PTHR47844:SF1">
    <property type="entry name" value="EXOSTOSIN-LIKE 2"/>
    <property type="match status" value="1"/>
</dbReference>
<keyword evidence="7" id="KW-0325">Glycoprotein</keyword>
<protein>
    <recommendedName>
        <fullName evidence="10">Glycosyltransferase 2-like domain-containing protein</fullName>
    </recommendedName>
</protein>
<evidence type="ECO:0000256" key="3">
    <source>
        <dbReference type="ARBA" id="ARBA00022679"/>
    </source>
</evidence>
<evidence type="ECO:0000256" key="2">
    <source>
        <dbReference type="ARBA" id="ARBA00022676"/>
    </source>
</evidence>
<dbReference type="CDD" id="cd06434">
    <property type="entry name" value="GT2_HAS"/>
    <property type="match status" value="1"/>
</dbReference>
<dbReference type="GO" id="GO:0016020">
    <property type="term" value="C:membrane"/>
    <property type="evidence" value="ECO:0007669"/>
    <property type="project" value="UniProtKB-SubCell"/>
</dbReference>
<gene>
    <name evidence="8" type="ORF">TRUGW13939_10251</name>
</gene>
<dbReference type="InterPro" id="IPR052427">
    <property type="entry name" value="Glycosyltrans_GT2/GT47"/>
</dbReference>
<keyword evidence="3" id="KW-0808">Transferase</keyword>
<comment type="subcellular location">
    <subcellularLocation>
        <location evidence="1">Membrane</location>
    </subcellularLocation>
</comment>
<evidence type="ECO:0000256" key="6">
    <source>
        <dbReference type="ARBA" id="ARBA00023136"/>
    </source>
</evidence>
<dbReference type="SUPFAM" id="SSF53448">
    <property type="entry name" value="Nucleotide-diphospho-sugar transferases"/>
    <property type="match status" value="1"/>
</dbReference>
<evidence type="ECO:0000256" key="5">
    <source>
        <dbReference type="ARBA" id="ARBA00022989"/>
    </source>
</evidence>
<keyword evidence="9" id="KW-1185">Reference proteome</keyword>
<reference evidence="9" key="1">
    <citation type="submission" date="2020-06" db="EMBL/GenBank/DDBJ databases">
        <title>A chromosome-scale genome assembly of Talaromyces rugulosus W13939.</title>
        <authorList>
            <person name="Wang B."/>
            <person name="Guo L."/>
            <person name="Ye K."/>
            <person name="Wang L."/>
        </authorList>
    </citation>
    <scope>NUCLEOTIDE SEQUENCE [LARGE SCALE GENOMIC DNA]</scope>
    <source>
        <strain evidence="9">W13939</strain>
    </source>
</reference>
<proteinExistence type="predicted"/>
<organism evidence="8 9">
    <name type="scientific">Talaromyces rugulosus</name>
    <name type="common">Penicillium rugulosum</name>
    <dbReference type="NCBI Taxonomy" id="121627"/>
    <lineage>
        <taxon>Eukaryota</taxon>
        <taxon>Fungi</taxon>
        <taxon>Dikarya</taxon>
        <taxon>Ascomycota</taxon>
        <taxon>Pezizomycotina</taxon>
        <taxon>Eurotiomycetes</taxon>
        <taxon>Eurotiomycetidae</taxon>
        <taxon>Eurotiales</taxon>
        <taxon>Trichocomaceae</taxon>
        <taxon>Talaromyces</taxon>
        <taxon>Talaromyces sect. Islandici</taxon>
    </lineage>
</organism>
<dbReference type="Pfam" id="PF13641">
    <property type="entry name" value="Glyco_tranf_2_3"/>
    <property type="match status" value="1"/>
</dbReference>
<accession>A0A7H8REY1</accession>
<dbReference type="PANTHER" id="PTHR47844">
    <property type="entry name" value="SYNTHASE CPS1, PUTATIVE (AFU_ORTHOLOGUE AFUA_7G02500)-RELATED"/>
    <property type="match status" value="1"/>
</dbReference>